<feature type="non-terminal residue" evidence="2">
    <location>
        <position position="88"/>
    </location>
</feature>
<sequence length="88" mass="9313">MAQIDRKGFVSVPRASDFRKSPPWADDAVEDAEFESIAPGGSDIRAPPLPVLLEPDHLSILKTGTRNGFAPAAAGLPGASYWVLVLLA</sequence>
<keyword evidence="3" id="KW-1185">Reference proteome</keyword>
<dbReference type="AlphaFoldDB" id="A0A2S9IVB2"/>
<protein>
    <submittedName>
        <fullName evidence="2">Uncharacterized protein</fullName>
    </submittedName>
</protein>
<dbReference type="Proteomes" id="UP000239434">
    <property type="component" value="Unassembled WGS sequence"/>
</dbReference>
<accession>A0A2S9IVB2</accession>
<feature type="region of interest" description="Disordered" evidence="1">
    <location>
        <begin position="1"/>
        <end position="24"/>
    </location>
</feature>
<gene>
    <name evidence="2" type="ORF">C5748_07860</name>
</gene>
<organism evidence="2 3">
    <name type="scientific">Phyllobacterium phragmitis</name>
    <dbReference type="NCBI Taxonomy" id="2670329"/>
    <lineage>
        <taxon>Bacteria</taxon>
        <taxon>Pseudomonadati</taxon>
        <taxon>Pseudomonadota</taxon>
        <taxon>Alphaproteobacteria</taxon>
        <taxon>Hyphomicrobiales</taxon>
        <taxon>Phyllobacteriaceae</taxon>
        <taxon>Phyllobacterium</taxon>
    </lineage>
</organism>
<evidence type="ECO:0000313" key="3">
    <source>
        <dbReference type="Proteomes" id="UP000239434"/>
    </source>
</evidence>
<evidence type="ECO:0000313" key="2">
    <source>
        <dbReference type="EMBL" id="PRD44473.1"/>
    </source>
</evidence>
<proteinExistence type="predicted"/>
<reference evidence="2 3" key="1">
    <citation type="submission" date="2018-02" db="EMBL/GenBank/DDBJ databases">
        <title>The draft genome of Phyllobacterium sp. 1N-3.</title>
        <authorList>
            <person name="Liu L."/>
            <person name="Li L."/>
            <person name="Zhang X."/>
            <person name="Wang T."/>
            <person name="Liang L."/>
        </authorList>
    </citation>
    <scope>NUCLEOTIDE SEQUENCE [LARGE SCALE GENOMIC DNA]</scope>
    <source>
        <strain evidence="2 3">1N-3</strain>
    </source>
</reference>
<name>A0A2S9IVB2_9HYPH</name>
<comment type="caution">
    <text evidence="2">The sequence shown here is derived from an EMBL/GenBank/DDBJ whole genome shotgun (WGS) entry which is preliminary data.</text>
</comment>
<dbReference type="EMBL" id="PVBR01000004">
    <property type="protein sequence ID" value="PRD44473.1"/>
    <property type="molecule type" value="Genomic_DNA"/>
</dbReference>
<evidence type="ECO:0000256" key="1">
    <source>
        <dbReference type="SAM" id="MobiDB-lite"/>
    </source>
</evidence>